<dbReference type="InterPro" id="IPR013249">
    <property type="entry name" value="RNA_pol_sigma70_r4_t2"/>
</dbReference>
<evidence type="ECO:0000256" key="1">
    <source>
        <dbReference type="ARBA" id="ARBA00010641"/>
    </source>
</evidence>
<evidence type="ECO:0000313" key="6">
    <source>
        <dbReference type="EMBL" id="MBK0369121.1"/>
    </source>
</evidence>
<dbReference type="InterPro" id="IPR014284">
    <property type="entry name" value="RNA_pol_sigma-70_dom"/>
</dbReference>
<dbReference type="SUPFAM" id="SSF88659">
    <property type="entry name" value="Sigma3 and sigma4 domains of RNA polymerase sigma factors"/>
    <property type="match status" value="1"/>
</dbReference>
<keyword evidence="2" id="KW-0805">Transcription regulation</keyword>
<dbReference type="SUPFAM" id="SSF88946">
    <property type="entry name" value="Sigma2 domain of RNA polymerase sigma factors"/>
    <property type="match status" value="1"/>
</dbReference>
<dbReference type="EMBL" id="JAEHFV010000001">
    <property type="protein sequence ID" value="MBK0369121.1"/>
    <property type="molecule type" value="Genomic_DNA"/>
</dbReference>
<dbReference type="InterPro" id="IPR013324">
    <property type="entry name" value="RNA_pol_sigma_r3/r4-like"/>
</dbReference>
<sequence length="185" mass="21879">MNLKSGDEQAFSKLFEKYYADLVRYGNSLCAHSERVQDCVQDVFTDIWVYRANLSEQVCIKAYLLSSVRKRIARLYQRDSFFKKEQNIDTTEFLFDFSIEQQLIEDEVTAEKVLKLNTYINNLPSRQKEALFLRYHEQLSVNQIAEIMSVNYQSATNILFRAIQKLRSEWKENLVILIFLTTSFI</sequence>
<dbReference type="GO" id="GO:0003677">
    <property type="term" value="F:DNA binding"/>
    <property type="evidence" value="ECO:0007669"/>
    <property type="project" value="InterPro"/>
</dbReference>
<dbReference type="PANTHER" id="PTHR43133:SF46">
    <property type="entry name" value="RNA POLYMERASE SIGMA-70 FACTOR ECF SUBFAMILY"/>
    <property type="match status" value="1"/>
</dbReference>
<evidence type="ECO:0000256" key="3">
    <source>
        <dbReference type="ARBA" id="ARBA00023082"/>
    </source>
</evidence>
<dbReference type="AlphaFoldDB" id="A0A934UIQ1"/>
<keyword evidence="3" id="KW-0731">Sigma factor</keyword>
<organism evidence="6 7">
    <name type="scientific">Flavobacterium agrisoli</name>
    <dbReference type="NCBI Taxonomy" id="2793066"/>
    <lineage>
        <taxon>Bacteria</taxon>
        <taxon>Pseudomonadati</taxon>
        <taxon>Bacteroidota</taxon>
        <taxon>Flavobacteriia</taxon>
        <taxon>Flavobacteriales</taxon>
        <taxon>Flavobacteriaceae</taxon>
        <taxon>Flavobacterium</taxon>
    </lineage>
</organism>
<dbReference type="InterPro" id="IPR039425">
    <property type="entry name" value="RNA_pol_sigma-70-like"/>
</dbReference>
<dbReference type="InterPro" id="IPR036388">
    <property type="entry name" value="WH-like_DNA-bd_sf"/>
</dbReference>
<keyword evidence="7" id="KW-1185">Reference proteome</keyword>
<proteinExistence type="inferred from homology"/>
<evidence type="ECO:0000256" key="4">
    <source>
        <dbReference type="ARBA" id="ARBA00023163"/>
    </source>
</evidence>
<protein>
    <submittedName>
        <fullName evidence="6">Sigma-70 family RNA polymerase sigma factor</fullName>
    </submittedName>
</protein>
<gene>
    <name evidence="6" type="ORF">I5M07_04660</name>
</gene>
<evidence type="ECO:0000259" key="5">
    <source>
        <dbReference type="Pfam" id="PF08281"/>
    </source>
</evidence>
<accession>A0A934UIQ1</accession>
<dbReference type="InterPro" id="IPR013325">
    <property type="entry name" value="RNA_pol_sigma_r2"/>
</dbReference>
<dbReference type="NCBIfam" id="TIGR02937">
    <property type="entry name" value="sigma70-ECF"/>
    <property type="match status" value="1"/>
</dbReference>
<evidence type="ECO:0000313" key="7">
    <source>
        <dbReference type="Proteomes" id="UP000609172"/>
    </source>
</evidence>
<evidence type="ECO:0000256" key="2">
    <source>
        <dbReference type="ARBA" id="ARBA00023015"/>
    </source>
</evidence>
<dbReference type="Gene3D" id="1.10.10.10">
    <property type="entry name" value="Winged helix-like DNA-binding domain superfamily/Winged helix DNA-binding domain"/>
    <property type="match status" value="1"/>
</dbReference>
<dbReference type="Proteomes" id="UP000609172">
    <property type="component" value="Unassembled WGS sequence"/>
</dbReference>
<dbReference type="GO" id="GO:0016987">
    <property type="term" value="F:sigma factor activity"/>
    <property type="evidence" value="ECO:0007669"/>
    <property type="project" value="UniProtKB-KW"/>
</dbReference>
<keyword evidence="4" id="KW-0804">Transcription</keyword>
<reference evidence="6" key="1">
    <citation type="submission" date="2020-12" db="EMBL/GenBank/DDBJ databases">
        <title>Bacterial novel species Flavobacterium sp. SE-1-e isolated from soil.</title>
        <authorList>
            <person name="Jung H.-Y."/>
        </authorList>
    </citation>
    <scope>NUCLEOTIDE SEQUENCE</scope>
    <source>
        <strain evidence="6">SE-1-e</strain>
    </source>
</reference>
<feature type="domain" description="RNA polymerase sigma factor 70 region 4 type 2" evidence="5">
    <location>
        <begin position="116"/>
        <end position="166"/>
    </location>
</feature>
<dbReference type="Gene3D" id="1.10.1740.10">
    <property type="match status" value="1"/>
</dbReference>
<name>A0A934UIQ1_9FLAO</name>
<dbReference type="PANTHER" id="PTHR43133">
    <property type="entry name" value="RNA POLYMERASE ECF-TYPE SIGMA FACTO"/>
    <property type="match status" value="1"/>
</dbReference>
<dbReference type="GO" id="GO:0006352">
    <property type="term" value="P:DNA-templated transcription initiation"/>
    <property type="evidence" value="ECO:0007669"/>
    <property type="project" value="InterPro"/>
</dbReference>
<comment type="caution">
    <text evidence="6">The sequence shown here is derived from an EMBL/GenBank/DDBJ whole genome shotgun (WGS) entry which is preliminary data.</text>
</comment>
<comment type="similarity">
    <text evidence="1">Belongs to the sigma-70 factor family. ECF subfamily.</text>
</comment>
<dbReference type="Pfam" id="PF08281">
    <property type="entry name" value="Sigma70_r4_2"/>
    <property type="match status" value="1"/>
</dbReference>